<evidence type="ECO:0000256" key="5">
    <source>
        <dbReference type="ARBA" id="ARBA00023237"/>
    </source>
</evidence>
<organism evidence="8 9">
    <name type="scientific">Hoylesella loescheii DSM 19665 = JCM 12249 = ATCC 15930</name>
    <dbReference type="NCBI Taxonomy" id="1122985"/>
    <lineage>
        <taxon>Bacteria</taxon>
        <taxon>Pseudomonadati</taxon>
        <taxon>Bacteroidota</taxon>
        <taxon>Bacteroidia</taxon>
        <taxon>Bacteroidales</taxon>
        <taxon>Prevotellaceae</taxon>
        <taxon>Hoylesella</taxon>
    </lineage>
</organism>
<dbReference type="GO" id="GO:0009279">
    <property type="term" value="C:cell outer membrane"/>
    <property type="evidence" value="ECO:0007669"/>
    <property type="project" value="UniProtKB-SubCell"/>
</dbReference>
<dbReference type="SUPFAM" id="SSF48452">
    <property type="entry name" value="TPR-like"/>
    <property type="match status" value="1"/>
</dbReference>
<evidence type="ECO:0000313" key="9">
    <source>
        <dbReference type="Proteomes" id="UP000027442"/>
    </source>
</evidence>
<protein>
    <submittedName>
        <fullName evidence="8">SusD family protein</fullName>
    </submittedName>
</protein>
<dbReference type="AlphaFoldDB" id="A0A069QEX8"/>
<comment type="caution">
    <text evidence="8">The sequence shown here is derived from an EMBL/GenBank/DDBJ whole genome shotgun (WGS) entry which is preliminary data.</text>
</comment>
<evidence type="ECO:0000256" key="2">
    <source>
        <dbReference type="ARBA" id="ARBA00006275"/>
    </source>
</evidence>
<dbReference type="InterPro" id="IPR012944">
    <property type="entry name" value="SusD_RagB_dom"/>
</dbReference>
<comment type="similarity">
    <text evidence="2">Belongs to the SusD family.</text>
</comment>
<accession>A0A069QEX8</accession>
<reference evidence="8 9" key="1">
    <citation type="submission" date="2013-08" db="EMBL/GenBank/DDBJ databases">
        <authorList>
            <person name="Weinstock G."/>
            <person name="Sodergren E."/>
            <person name="Wylie T."/>
            <person name="Fulton L."/>
            <person name="Fulton R."/>
            <person name="Fronick C."/>
            <person name="O'Laughlin M."/>
            <person name="Godfrey J."/>
            <person name="Miner T."/>
            <person name="Herter B."/>
            <person name="Appelbaum E."/>
            <person name="Cordes M."/>
            <person name="Lek S."/>
            <person name="Wollam A."/>
            <person name="Pepin K.H."/>
            <person name="Palsikar V.B."/>
            <person name="Mitreva M."/>
            <person name="Wilson R.K."/>
        </authorList>
    </citation>
    <scope>NUCLEOTIDE SEQUENCE [LARGE SCALE GENOMIC DNA]</scope>
    <source>
        <strain evidence="8 9">ATCC 15930</strain>
    </source>
</reference>
<keyword evidence="3" id="KW-0732">Signal</keyword>
<dbReference type="eggNOG" id="COG0457">
    <property type="taxonomic scope" value="Bacteria"/>
</dbReference>
<proteinExistence type="inferred from homology"/>
<evidence type="ECO:0000256" key="4">
    <source>
        <dbReference type="ARBA" id="ARBA00023136"/>
    </source>
</evidence>
<dbReference type="InterPro" id="IPR011990">
    <property type="entry name" value="TPR-like_helical_dom_sf"/>
</dbReference>
<dbReference type="Gene3D" id="1.25.40.390">
    <property type="match status" value="1"/>
</dbReference>
<feature type="domain" description="SusD-like N-terminal" evidence="7">
    <location>
        <begin position="99"/>
        <end position="210"/>
    </location>
</feature>
<gene>
    <name evidence="8" type="ORF">HMPREF1991_02730</name>
</gene>
<dbReference type="Pfam" id="PF07980">
    <property type="entry name" value="SusD_RagB"/>
    <property type="match status" value="1"/>
</dbReference>
<feature type="domain" description="RagB/SusD" evidence="6">
    <location>
        <begin position="293"/>
        <end position="600"/>
    </location>
</feature>
<dbReference type="PATRIC" id="fig|1122985.7.peg.2825"/>
<dbReference type="Pfam" id="PF14322">
    <property type="entry name" value="SusD-like_3"/>
    <property type="match status" value="1"/>
</dbReference>
<evidence type="ECO:0000313" key="8">
    <source>
        <dbReference type="EMBL" id="KDR51212.1"/>
    </source>
</evidence>
<keyword evidence="4" id="KW-0472">Membrane</keyword>
<evidence type="ECO:0000259" key="7">
    <source>
        <dbReference type="Pfam" id="PF14322"/>
    </source>
</evidence>
<name>A0A069QEX8_HOYLO</name>
<comment type="subcellular location">
    <subcellularLocation>
        <location evidence="1">Cell outer membrane</location>
    </subcellularLocation>
</comment>
<dbReference type="RefSeq" id="WP_018968012.1">
    <property type="nucleotide sequence ID" value="NZ_KB899219.1"/>
</dbReference>
<dbReference type="Proteomes" id="UP000027442">
    <property type="component" value="Unassembled WGS sequence"/>
</dbReference>
<dbReference type="HOGENOM" id="CLU_015553_0_1_10"/>
<sequence length="601" mass="67535">MKLTHYIYIGALTLSVSSCFDLNKEPEGVLSTVKPFTGVGEMTSYLDQFYESGVREQGFNWTGAYIASGDLISDNMSGSAINTRLNGDLTLANAGKLDAYTHIRNVNFMLTNLGNCDEKGSARYKQCVGEAHYFKAWFYYTLFKSYGQLTWLDKPLDPNTDQMLLPRANRTVIADSILSELDKAIANLNEQNSAASMRVHRDVARALKAEVALYEATWEKYHKAKNDPFFDPTVTPEKISDYLNQCVEACKAIVDRKVWSIYTTNNTTNDYRQLFQTEDLSNNKEVLWFKRYDGTNIGNNVDRYLNKGGGSAGITASLVDDYLTIDGQPFVGTAKTDAKKVFGDELKPTLRDPRLSQTVCMPGQQLRPDEGPYKLPPLTGASYHKNETGYSILKHVQIDFKGSLDAEFRGSTPGIQFRYAEVLLNYAEALAELDGAANAAKIVELVSPLRKRVGMPDMDFDREYNTSADYPFHTLDKYLQAVRRERRVELAIEGKRFDDIMRWAAAQELIVGQRAVGALFVGSNLENNPAYGGKLVYDKATGNNLYLTGKTGDELRYILPSNPAGNEQGWRFNPARDYLLPIAPRMLNLTENQWKQNPGWE</sequence>
<dbReference type="InterPro" id="IPR033985">
    <property type="entry name" value="SusD-like_N"/>
</dbReference>
<evidence type="ECO:0000259" key="6">
    <source>
        <dbReference type="Pfam" id="PF07980"/>
    </source>
</evidence>
<evidence type="ECO:0000256" key="3">
    <source>
        <dbReference type="ARBA" id="ARBA00022729"/>
    </source>
</evidence>
<keyword evidence="9" id="KW-1185">Reference proteome</keyword>
<dbReference type="EMBL" id="JNGW01000118">
    <property type="protein sequence ID" value="KDR51212.1"/>
    <property type="molecule type" value="Genomic_DNA"/>
</dbReference>
<dbReference type="PROSITE" id="PS51257">
    <property type="entry name" value="PROKAR_LIPOPROTEIN"/>
    <property type="match status" value="1"/>
</dbReference>
<evidence type="ECO:0000256" key="1">
    <source>
        <dbReference type="ARBA" id="ARBA00004442"/>
    </source>
</evidence>
<keyword evidence="5" id="KW-0998">Cell outer membrane</keyword>